<keyword evidence="2" id="KW-1185">Reference proteome</keyword>
<evidence type="ECO:0000313" key="1">
    <source>
        <dbReference type="EMBL" id="KAG8482710.1"/>
    </source>
</evidence>
<dbReference type="EMBL" id="JAHUZN010000009">
    <property type="protein sequence ID" value="KAG8482710.1"/>
    <property type="molecule type" value="Genomic_DNA"/>
</dbReference>
<evidence type="ECO:0000313" key="2">
    <source>
        <dbReference type="Proteomes" id="UP000701853"/>
    </source>
</evidence>
<accession>A0A8J5YUC0</accession>
<sequence length="101" mass="11291">MTTLIIGGLNNRLLDGNYIRCIDWLEDILRELDSKAAADFFTLFWNYAAVSSRNVGYGVIARDADGFVIAGSYVYENKAIDVVWAKLKALTLGMKLALRLK</sequence>
<proteinExistence type="predicted"/>
<comment type="caution">
    <text evidence="1">The sequence shown here is derived from an EMBL/GenBank/DDBJ whole genome shotgun (WGS) entry which is preliminary data.</text>
</comment>
<protein>
    <recommendedName>
        <fullName evidence="3">RNase H type-1 domain-containing protein</fullName>
    </recommendedName>
</protein>
<dbReference type="OrthoDB" id="993284at2759"/>
<dbReference type="AlphaFoldDB" id="A0A8J5YUC0"/>
<organism evidence="1 2">
    <name type="scientific">Gossypium anomalum</name>
    <dbReference type="NCBI Taxonomy" id="47600"/>
    <lineage>
        <taxon>Eukaryota</taxon>
        <taxon>Viridiplantae</taxon>
        <taxon>Streptophyta</taxon>
        <taxon>Embryophyta</taxon>
        <taxon>Tracheophyta</taxon>
        <taxon>Spermatophyta</taxon>
        <taxon>Magnoliopsida</taxon>
        <taxon>eudicotyledons</taxon>
        <taxon>Gunneridae</taxon>
        <taxon>Pentapetalae</taxon>
        <taxon>rosids</taxon>
        <taxon>malvids</taxon>
        <taxon>Malvales</taxon>
        <taxon>Malvaceae</taxon>
        <taxon>Malvoideae</taxon>
        <taxon>Gossypium</taxon>
    </lineage>
</organism>
<gene>
    <name evidence="1" type="ORF">CXB51_024191</name>
</gene>
<reference evidence="1 2" key="1">
    <citation type="journal article" date="2021" name="bioRxiv">
        <title>The Gossypium anomalum genome as a resource for cotton improvement and evolutionary analysis of hybrid incompatibility.</title>
        <authorList>
            <person name="Grover C.E."/>
            <person name="Yuan D."/>
            <person name="Arick M.A."/>
            <person name="Miller E.R."/>
            <person name="Hu G."/>
            <person name="Peterson D.G."/>
            <person name="Wendel J.F."/>
            <person name="Udall J.A."/>
        </authorList>
    </citation>
    <scope>NUCLEOTIDE SEQUENCE [LARGE SCALE GENOMIC DNA]</scope>
    <source>
        <strain evidence="1">JFW-Udall</strain>
        <tissue evidence="1">Leaf</tissue>
    </source>
</reference>
<dbReference type="Proteomes" id="UP000701853">
    <property type="component" value="Chromosome 9"/>
</dbReference>
<evidence type="ECO:0008006" key="3">
    <source>
        <dbReference type="Google" id="ProtNLM"/>
    </source>
</evidence>
<name>A0A8J5YUC0_9ROSI</name>